<name>A0A2K1K3L3_PHYPA</name>
<organism evidence="2">
    <name type="scientific">Physcomitrium patens</name>
    <name type="common">Spreading-leaved earth moss</name>
    <name type="synonym">Physcomitrella patens</name>
    <dbReference type="NCBI Taxonomy" id="3218"/>
    <lineage>
        <taxon>Eukaryota</taxon>
        <taxon>Viridiplantae</taxon>
        <taxon>Streptophyta</taxon>
        <taxon>Embryophyta</taxon>
        <taxon>Bryophyta</taxon>
        <taxon>Bryophytina</taxon>
        <taxon>Bryopsida</taxon>
        <taxon>Funariidae</taxon>
        <taxon>Funariales</taxon>
        <taxon>Funariaceae</taxon>
        <taxon>Physcomitrium</taxon>
    </lineage>
</organism>
<gene>
    <name evidence="2" type="ORF">PHYPA_012844</name>
</gene>
<feature type="compositionally biased region" description="Polar residues" evidence="1">
    <location>
        <begin position="18"/>
        <end position="27"/>
    </location>
</feature>
<evidence type="ECO:0000256" key="1">
    <source>
        <dbReference type="SAM" id="MobiDB-lite"/>
    </source>
</evidence>
<dbReference type="AlphaFoldDB" id="A0A2K1K3L3"/>
<dbReference type="PaxDb" id="3218-PP1S89_282V6.1"/>
<sequence>MPNVEPAALLQSAPGCSMNPSRTNSSMQHVRMNELSNIMKFSLHVRPCKH</sequence>
<evidence type="ECO:0000313" key="2">
    <source>
        <dbReference type="EMBL" id="PNR48368.1"/>
    </source>
</evidence>
<reference evidence="2 4" key="1">
    <citation type="journal article" date="2008" name="Science">
        <title>The Physcomitrella genome reveals evolutionary insights into the conquest of land by plants.</title>
        <authorList>
            <person name="Rensing S."/>
            <person name="Lang D."/>
            <person name="Zimmer A."/>
            <person name="Terry A."/>
            <person name="Salamov A."/>
            <person name="Shapiro H."/>
            <person name="Nishiyama T."/>
            <person name="Perroud P.-F."/>
            <person name="Lindquist E."/>
            <person name="Kamisugi Y."/>
            <person name="Tanahashi T."/>
            <person name="Sakakibara K."/>
            <person name="Fujita T."/>
            <person name="Oishi K."/>
            <person name="Shin-I T."/>
            <person name="Kuroki Y."/>
            <person name="Toyoda A."/>
            <person name="Suzuki Y."/>
            <person name="Hashimoto A."/>
            <person name="Yamaguchi K."/>
            <person name="Sugano A."/>
            <person name="Kohara Y."/>
            <person name="Fujiyama A."/>
            <person name="Anterola A."/>
            <person name="Aoki S."/>
            <person name="Ashton N."/>
            <person name="Barbazuk W.B."/>
            <person name="Barker E."/>
            <person name="Bennetzen J."/>
            <person name="Bezanilla M."/>
            <person name="Blankenship R."/>
            <person name="Cho S.H."/>
            <person name="Dutcher S."/>
            <person name="Estelle M."/>
            <person name="Fawcett J.A."/>
            <person name="Gundlach H."/>
            <person name="Hanada K."/>
            <person name="Heyl A."/>
            <person name="Hicks K.A."/>
            <person name="Hugh J."/>
            <person name="Lohr M."/>
            <person name="Mayer K."/>
            <person name="Melkozernov A."/>
            <person name="Murata T."/>
            <person name="Nelson D."/>
            <person name="Pils B."/>
            <person name="Prigge M."/>
            <person name="Reiss B."/>
            <person name="Renner T."/>
            <person name="Rombauts S."/>
            <person name="Rushton P."/>
            <person name="Sanderfoot A."/>
            <person name="Schween G."/>
            <person name="Shiu S.-H."/>
            <person name="Stueber K."/>
            <person name="Theodoulou F.L."/>
            <person name="Tu H."/>
            <person name="Van de Peer Y."/>
            <person name="Verrier P.J."/>
            <person name="Waters E."/>
            <person name="Wood A."/>
            <person name="Yang L."/>
            <person name="Cove D."/>
            <person name="Cuming A."/>
            <person name="Hasebe M."/>
            <person name="Lucas S."/>
            <person name="Mishler D.B."/>
            <person name="Reski R."/>
            <person name="Grigoriev I."/>
            <person name="Quatrano R.S."/>
            <person name="Boore J.L."/>
        </authorList>
    </citation>
    <scope>NUCLEOTIDE SEQUENCE [LARGE SCALE GENOMIC DNA]</scope>
    <source>
        <strain evidence="3 4">cv. Gransden 2004</strain>
    </source>
</reference>
<dbReference type="InParanoid" id="A0A2K1K3L3"/>
<keyword evidence="4" id="KW-1185">Reference proteome</keyword>
<proteinExistence type="predicted"/>
<evidence type="ECO:0000313" key="3">
    <source>
        <dbReference type="EnsemblPlants" id="Pp3c9_17920V3.1"/>
    </source>
</evidence>
<dbReference type="Gramene" id="Pp3c9_17920V3.1">
    <property type="protein sequence ID" value="Pp3c9_17920V3.1"/>
    <property type="gene ID" value="Pp3c9_17920"/>
</dbReference>
<dbReference type="EMBL" id="ABEU02000009">
    <property type="protein sequence ID" value="PNR48368.1"/>
    <property type="molecule type" value="Genomic_DNA"/>
</dbReference>
<dbReference type="EnsemblPlants" id="Pp3c9_17920V3.1">
    <property type="protein sequence ID" value="Pp3c9_17920V3.1"/>
    <property type="gene ID" value="Pp3c9_17920"/>
</dbReference>
<dbReference type="Proteomes" id="UP000006727">
    <property type="component" value="Chromosome 9"/>
</dbReference>
<evidence type="ECO:0000313" key="4">
    <source>
        <dbReference type="Proteomes" id="UP000006727"/>
    </source>
</evidence>
<protein>
    <submittedName>
        <fullName evidence="2 3">Uncharacterized protein</fullName>
    </submittedName>
</protein>
<reference evidence="3" key="3">
    <citation type="submission" date="2020-12" db="UniProtKB">
        <authorList>
            <consortium name="EnsemblPlants"/>
        </authorList>
    </citation>
    <scope>IDENTIFICATION</scope>
</reference>
<reference evidence="2 4" key="2">
    <citation type="journal article" date="2018" name="Plant J.">
        <title>The Physcomitrella patens chromosome-scale assembly reveals moss genome structure and evolution.</title>
        <authorList>
            <person name="Lang D."/>
            <person name="Ullrich K.K."/>
            <person name="Murat F."/>
            <person name="Fuchs J."/>
            <person name="Jenkins J."/>
            <person name="Haas F.B."/>
            <person name="Piednoel M."/>
            <person name="Gundlach H."/>
            <person name="Van Bel M."/>
            <person name="Meyberg R."/>
            <person name="Vives C."/>
            <person name="Morata J."/>
            <person name="Symeonidi A."/>
            <person name="Hiss M."/>
            <person name="Muchero W."/>
            <person name="Kamisugi Y."/>
            <person name="Saleh O."/>
            <person name="Blanc G."/>
            <person name="Decker E.L."/>
            <person name="van Gessel N."/>
            <person name="Grimwood J."/>
            <person name="Hayes R.D."/>
            <person name="Graham S.W."/>
            <person name="Gunter L.E."/>
            <person name="McDaniel S.F."/>
            <person name="Hoernstein S.N.W."/>
            <person name="Larsson A."/>
            <person name="Li F.W."/>
            <person name="Perroud P.F."/>
            <person name="Phillips J."/>
            <person name="Ranjan P."/>
            <person name="Rokshar D.S."/>
            <person name="Rothfels C.J."/>
            <person name="Schneider L."/>
            <person name="Shu S."/>
            <person name="Stevenson D.W."/>
            <person name="Thummler F."/>
            <person name="Tillich M."/>
            <person name="Villarreal Aguilar J.C."/>
            <person name="Widiez T."/>
            <person name="Wong G.K."/>
            <person name="Wymore A."/>
            <person name="Zhang Y."/>
            <person name="Zimmer A.D."/>
            <person name="Quatrano R.S."/>
            <person name="Mayer K.F.X."/>
            <person name="Goodstein D."/>
            <person name="Casacuberta J.M."/>
            <person name="Vandepoele K."/>
            <person name="Reski R."/>
            <person name="Cuming A.C."/>
            <person name="Tuskan G.A."/>
            <person name="Maumus F."/>
            <person name="Salse J."/>
            <person name="Schmutz J."/>
            <person name="Rensing S.A."/>
        </authorList>
    </citation>
    <scope>NUCLEOTIDE SEQUENCE [LARGE SCALE GENOMIC DNA]</scope>
    <source>
        <strain evidence="3 4">cv. Gransden 2004</strain>
    </source>
</reference>
<accession>A0A2K1K3L3</accession>
<feature type="region of interest" description="Disordered" evidence="1">
    <location>
        <begin position="1"/>
        <end position="27"/>
    </location>
</feature>